<organism evidence="2 3">
    <name type="scientific">Neoroseomonas terrae</name>
    <dbReference type="NCBI Taxonomy" id="424799"/>
    <lineage>
        <taxon>Bacteria</taxon>
        <taxon>Pseudomonadati</taxon>
        <taxon>Pseudomonadota</taxon>
        <taxon>Alphaproteobacteria</taxon>
        <taxon>Acetobacterales</taxon>
        <taxon>Acetobacteraceae</taxon>
        <taxon>Neoroseomonas</taxon>
    </lineage>
</organism>
<dbReference type="Proteomes" id="UP000698752">
    <property type="component" value="Unassembled WGS sequence"/>
</dbReference>
<keyword evidence="1" id="KW-1133">Transmembrane helix</keyword>
<dbReference type="Pfam" id="PF13994">
    <property type="entry name" value="PgaD"/>
    <property type="match status" value="1"/>
</dbReference>
<evidence type="ECO:0000313" key="3">
    <source>
        <dbReference type="Proteomes" id="UP000698752"/>
    </source>
</evidence>
<keyword evidence="3" id="KW-1185">Reference proteome</keyword>
<comment type="caution">
    <text evidence="2">The sequence shown here is derived from an EMBL/GenBank/DDBJ whole genome shotgun (WGS) entry which is preliminary data.</text>
</comment>
<gene>
    <name evidence="2" type="primary">pgaD</name>
    <name evidence="2" type="ORF">GXW78_02990</name>
</gene>
<reference evidence="3" key="1">
    <citation type="journal article" date="2021" name="Syst. Appl. Microbiol.">
        <title>Roseomonas hellenica sp. nov., isolated from roots of wild-growing Alkanna tinctoria.</title>
        <authorList>
            <person name="Rat A."/>
            <person name="Naranjo H.D."/>
            <person name="Lebbe L."/>
            <person name="Cnockaert M."/>
            <person name="Krigas N."/>
            <person name="Grigoriadou K."/>
            <person name="Maloupa E."/>
            <person name="Willems A."/>
        </authorList>
    </citation>
    <scope>NUCLEOTIDE SEQUENCE [LARGE SCALE GENOMIC DNA]</scope>
    <source>
        <strain evidence="3">LMG 31159</strain>
    </source>
</reference>
<feature type="transmembrane region" description="Helical" evidence="1">
    <location>
        <begin position="21"/>
        <end position="46"/>
    </location>
</feature>
<dbReference type="InterPro" id="IPR023829">
    <property type="entry name" value="PGA_PgaD"/>
</dbReference>
<evidence type="ECO:0000256" key="1">
    <source>
        <dbReference type="SAM" id="Phobius"/>
    </source>
</evidence>
<keyword evidence="1" id="KW-0812">Transmembrane</keyword>
<dbReference type="EMBL" id="JAAEDI010000003">
    <property type="protein sequence ID" value="MBR0648616.1"/>
    <property type="molecule type" value="Genomic_DNA"/>
</dbReference>
<accession>A0ABS5EC70</accession>
<sequence length="148" mass="16328">MEGFTPPLILRATSRPALARIGDVVVTALLWTGWLYLLVAAVGTLWVPPFVHRLLPVDAPSSVQDMLTRAALCTAIAGGLCAAVRWRVSQHRRWFAGEDRRRSVPQPDLATMAADFDVSAEALAAWRMSRRLVVHQDHDGHVIKVEQG</sequence>
<feature type="transmembrane region" description="Helical" evidence="1">
    <location>
        <begin position="66"/>
        <end position="84"/>
    </location>
</feature>
<dbReference type="NCBIfam" id="TIGR03940">
    <property type="entry name" value="PGA_PgaD"/>
    <property type="match status" value="1"/>
</dbReference>
<dbReference type="RefSeq" id="WP_211865951.1">
    <property type="nucleotide sequence ID" value="NZ_JAAEDI010000003.1"/>
</dbReference>
<proteinExistence type="predicted"/>
<keyword evidence="1" id="KW-0472">Membrane</keyword>
<evidence type="ECO:0000313" key="2">
    <source>
        <dbReference type="EMBL" id="MBR0648616.1"/>
    </source>
</evidence>
<protein>
    <submittedName>
        <fullName evidence="2">Poly-beta-1,6-N-acetyl-D-glucosamine biosynthesis protein PgaD</fullName>
    </submittedName>
</protein>
<name>A0ABS5EC70_9PROT</name>